<keyword evidence="3" id="KW-1185">Reference proteome</keyword>
<accession>A0A6A5T923</accession>
<feature type="region of interest" description="Disordered" evidence="1">
    <location>
        <begin position="1"/>
        <end position="25"/>
    </location>
</feature>
<evidence type="ECO:0000313" key="3">
    <source>
        <dbReference type="Proteomes" id="UP000800035"/>
    </source>
</evidence>
<dbReference type="InterPro" id="IPR011333">
    <property type="entry name" value="SKP1/BTB/POZ_sf"/>
</dbReference>
<dbReference type="EMBL" id="ML977067">
    <property type="protein sequence ID" value="KAF1948252.1"/>
    <property type="molecule type" value="Genomic_DNA"/>
</dbReference>
<dbReference type="AlphaFoldDB" id="A0A6A5T923"/>
<proteinExistence type="predicted"/>
<dbReference type="Gene3D" id="3.30.710.10">
    <property type="entry name" value="Potassium Channel Kv1.1, Chain A"/>
    <property type="match status" value="1"/>
</dbReference>
<protein>
    <recommendedName>
        <fullName evidence="4">BTB domain-containing protein</fullName>
    </recommendedName>
</protein>
<evidence type="ECO:0000313" key="2">
    <source>
        <dbReference type="EMBL" id="KAF1948252.1"/>
    </source>
</evidence>
<sequence>MSAQANHHLPGAFPTDTRPAKPSSTISVEQQKDQLANILQSKPIKQAIQNTVLEIALDPTTPLGAEILKRLKSAPGVETDEQVRAMLEAKRTKHAIRKLALDKASDPHNSLGQRLLQKARENASEKRATNPDTTTIGTDFISIFSEIDARLDTWPTNPNIIPAPPSKNPLLTSSSIILLETTPASASTFPSTAAPQREEPTCFAVHKSILSHNSSFVVAYFYNRSAKEAEKVFSLDADKDTLGHFVAWLYRPKEFDLKLLTADTLLGLLCICIDLKITALHNAIVSVLLNRHTHSDKKFDPSKATVIRVYGKKKSGDGARELCAYLLALLCTAVTDGEPGRQGVVLQEVLSDVQEWLSKGIRLGTWEEMPASHFFLRIKRETQ</sequence>
<evidence type="ECO:0008006" key="4">
    <source>
        <dbReference type="Google" id="ProtNLM"/>
    </source>
</evidence>
<gene>
    <name evidence="2" type="ORF">CC80DRAFT_511501</name>
</gene>
<name>A0A6A5T923_9PLEO</name>
<reference evidence="2" key="1">
    <citation type="journal article" date="2020" name="Stud. Mycol.">
        <title>101 Dothideomycetes genomes: a test case for predicting lifestyles and emergence of pathogens.</title>
        <authorList>
            <person name="Haridas S."/>
            <person name="Albert R."/>
            <person name="Binder M."/>
            <person name="Bloem J."/>
            <person name="Labutti K."/>
            <person name="Salamov A."/>
            <person name="Andreopoulos B."/>
            <person name="Baker S."/>
            <person name="Barry K."/>
            <person name="Bills G."/>
            <person name="Bluhm B."/>
            <person name="Cannon C."/>
            <person name="Castanera R."/>
            <person name="Culley D."/>
            <person name="Daum C."/>
            <person name="Ezra D."/>
            <person name="Gonzalez J."/>
            <person name="Henrissat B."/>
            <person name="Kuo A."/>
            <person name="Liang C."/>
            <person name="Lipzen A."/>
            <person name="Lutzoni F."/>
            <person name="Magnuson J."/>
            <person name="Mondo S."/>
            <person name="Nolan M."/>
            <person name="Ohm R."/>
            <person name="Pangilinan J."/>
            <person name="Park H.-J."/>
            <person name="Ramirez L."/>
            <person name="Alfaro M."/>
            <person name="Sun H."/>
            <person name="Tritt A."/>
            <person name="Yoshinaga Y."/>
            <person name="Zwiers L.-H."/>
            <person name="Turgeon B."/>
            <person name="Goodwin S."/>
            <person name="Spatafora J."/>
            <person name="Crous P."/>
            <person name="Grigoriev I."/>
        </authorList>
    </citation>
    <scope>NUCLEOTIDE SEQUENCE</scope>
    <source>
        <strain evidence="2">CBS 675.92</strain>
    </source>
</reference>
<organism evidence="2 3">
    <name type="scientific">Byssothecium circinans</name>
    <dbReference type="NCBI Taxonomy" id="147558"/>
    <lineage>
        <taxon>Eukaryota</taxon>
        <taxon>Fungi</taxon>
        <taxon>Dikarya</taxon>
        <taxon>Ascomycota</taxon>
        <taxon>Pezizomycotina</taxon>
        <taxon>Dothideomycetes</taxon>
        <taxon>Pleosporomycetidae</taxon>
        <taxon>Pleosporales</taxon>
        <taxon>Massarineae</taxon>
        <taxon>Massarinaceae</taxon>
        <taxon>Byssothecium</taxon>
    </lineage>
</organism>
<dbReference type="Proteomes" id="UP000800035">
    <property type="component" value="Unassembled WGS sequence"/>
</dbReference>
<evidence type="ECO:0000256" key="1">
    <source>
        <dbReference type="SAM" id="MobiDB-lite"/>
    </source>
</evidence>